<proteinExistence type="predicted"/>
<evidence type="ECO:0008006" key="3">
    <source>
        <dbReference type="Google" id="ProtNLM"/>
    </source>
</evidence>
<accession>A0A067LVX4</accession>
<dbReference type="STRING" id="930990.A0A067LVX4"/>
<dbReference type="HOGENOM" id="CLU_030046_0_1_1"/>
<evidence type="ECO:0000313" key="2">
    <source>
        <dbReference type="Proteomes" id="UP000027195"/>
    </source>
</evidence>
<sequence length="389" mass="43022">MMSSSRTRPRRLRGAIRSGVGELIRTLEVPEAKSSVDFNEVAISDLQPVASYNWTSARSPTIIIPGCPMVWTKKEPPFTIPRDSGVSYIDQNAARCLPLMNPLNPLFLALNVMAPEFDMASVDLVTDRNNLRKLHRWVTNSADKDFRIDVQLIGRETVVLRRWEMHNTEGGNKSRGYGHSFERETTSVPPGFEGSTSHHRIVRYSFGSLRILCRFEADACDLGSPSDGLEELVGGFSQIKVSAPPKLPSTGGPTKASKIRVVRAGQLVPQSSLMELKTRSAKGNVRWKDIWPQAFFSGTPTVVVGRHEEGNFVSIERKSFEGMYSEQAGVGLEQLIQVLKDIRDIVVSRGKGRGVTLICERSQRGRIEVREGAVGGPAISSELLAKYQS</sequence>
<gene>
    <name evidence="1" type="ORF">BOTBODRAFT_39619</name>
</gene>
<dbReference type="Proteomes" id="UP000027195">
    <property type="component" value="Unassembled WGS sequence"/>
</dbReference>
<organism evidence="1 2">
    <name type="scientific">Botryobasidium botryosum (strain FD-172 SS1)</name>
    <dbReference type="NCBI Taxonomy" id="930990"/>
    <lineage>
        <taxon>Eukaryota</taxon>
        <taxon>Fungi</taxon>
        <taxon>Dikarya</taxon>
        <taxon>Basidiomycota</taxon>
        <taxon>Agaricomycotina</taxon>
        <taxon>Agaricomycetes</taxon>
        <taxon>Cantharellales</taxon>
        <taxon>Botryobasidiaceae</taxon>
        <taxon>Botryobasidium</taxon>
    </lineage>
</organism>
<protein>
    <recommendedName>
        <fullName evidence="3">Geranylgeranyl pyrophosphate synthetase</fullName>
    </recommendedName>
</protein>
<dbReference type="PANTHER" id="PTHR35179">
    <property type="entry name" value="PROTEIN CBG02620"/>
    <property type="match status" value="1"/>
</dbReference>
<keyword evidence="2" id="KW-1185">Reference proteome</keyword>
<dbReference type="OrthoDB" id="420564at2759"/>
<evidence type="ECO:0000313" key="1">
    <source>
        <dbReference type="EMBL" id="KDQ06415.1"/>
    </source>
</evidence>
<dbReference type="PANTHER" id="PTHR35179:SF2">
    <property type="entry name" value="START DOMAIN-CONTAINING PROTEIN"/>
    <property type="match status" value="1"/>
</dbReference>
<dbReference type="InParanoid" id="A0A067LVX4"/>
<reference evidence="2" key="1">
    <citation type="journal article" date="2014" name="Proc. Natl. Acad. Sci. U.S.A.">
        <title>Extensive sampling of basidiomycete genomes demonstrates inadequacy of the white-rot/brown-rot paradigm for wood decay fungi.</title>
        <authorList>
            <person name="Riley R."/>
            <person name="Salamov A.A."/>
            <person name="Brown D.W."/>
            <person name="Nagy L.G."/>
            <person name="Floudas D."/>
            <person name="Held B.W."/>
            <person name="Levasseur A."/>
            <person name="Lombard V."/>
            <person name="Morin E."/>
            <person name="Otillar R."/>
            <person name="Lindquist E.A."/>
            <person name="Sun H."/>
            <person name="LaButti K.M."/>
            <person name="Schmutz J."/>
            <person name="Jabbour D."/>
            <person name="Luo H."/>
            <person name="Baker S.E."/>
            <person name="Pisabarro A.G."/>
            <person name="Walton J.D."/>
            <person name="Blanchette R.A."/>
            <person name="Henrissat B."/>
            <person name="Martin F."/>
            <person name="Cullen D."/>
            <person name="Hibbett D.S."/>
            <person name="Grigoriev I.V."/>
        </authorList>
    </citation>
    <scope>NUCLEOTIDE SEQUENCE [LARGE SCALE GENOMIC DNA]</scope>
    <source>
        <strain evidence="2">FD-172 SS1</strain>
    </source>
</reference>
<dbReference type="EMBL" id="KL198137">
    <property type="protein sequence ID" value="KDQ06415.1"/>
    <property type="molecule type" value="Genomic_DNA"/>
</dbReference>
<name>A0A067LVX4_BOTB1</name>
<dbReference type="AlphaFoldDB" id="A0A067LVX4"/>